<proteinExistence type="predicted"/>
<name>A0ABN2TGY4_9MICO</name>
<comment type="caution">
    <text evidence="2">The sequence shown here is derived from an EMBL/GenBank/DDBJ whole genome shotgun (WGS) entry which is preliminary data.</text>
</comment>
<organism evidence="2 3">
    <name type="scientific">Brevibacterium samyangense</name>
    <dbReference type="NCBI Taxonomy" id="366888"/>
    <lineage>
        <taxon>Bacteria</taxon>
        <taxon>Bacillati</taxon>
        <taxon>Actinomycetota</taxon>
        <taxon>Actinomycetes</taxon>
        <taxon>Micrococcales</taxon>
        <taxon>Brevibacteriaceae</taxon>
        <taxon>Brevibacterium</taxon>
    </lineage>
</organism>
<sequence>MKPWASVLWICAFGGDARFVRQGGDLGTAGLELFDEDRTVGVLVRHSPDPHTHDRSADPDGEADRQERR</sequence>
<accession>A0ABN2TGY4</accession>
<feature type="compositionally biased region" description="Basic and acidic residues" evidence="1">
    <location>
        <begin position="46"/>
        <end position="69"/>
    </location>
</feature>
<keyword evidence="3" id="KW-1185">Reference proteome</keyword>
<protein>
    <submittedName>
        <fullName evidence="2">Uncharacterized protein</fullName>
    </submittedName>
</protein>
<dbReference type="EMBL" id="BAAANO010000017">
    <property type="protein sequence ID" value="GAA2008932.1"/>
    <property type="molecule type" value="Genomic_DNA"/>
</dbReference>
<evidence type="ECO:0000256" key="1">
    <source>
        <dbReference type="SAM" id="MobiDB-lite"/>
    </source>
</evidence>
<evidence type="ECO:0000313" key="2">
    <source>
        <dbReference type="EMBL" id="GAA2008932.1"/>
    </source>
</evidence>
<feature type="region of interest" description="Disordered" evidence="1">
    <location>
        <begin position="44"/>
        <end position="69"/>
    </location>
</feature>
<gene>
    <name evidence="2" type="ORF">GCM10009755_19390</name>
</gene>
<evidence type="ECO:0000313" key="3">
    <source>
        <dbReference type="Proteomes" id="UP001500755"/>
    </source>
</evidence>
<dbReference type="Proteomes" id="UP001500755">
    <property type="component" value="Unassembled WGS sequence"/>
</dbReference>
<reference evidence="2 3" key="1">
    <citation type="journal article" date="2019" name="Int. J. Syst. Evol. Microbiol.">
        <title>The Global Catalogue of Microorganisms (GCM) 10K type strain sequencing project: providing services to taxonomists for standard genome sequencing and annotation.</title>
        <authorList>
            <consortium name="The Broad Institute Genomics Platform"/>
            <consortium name="The Broad Institute Genome Sequencing Center for Infectious Disease"/>
            <person name="Wu L."/>
            <person name="Ma J."/>
        </authorList>
    </citation>
    <scope>NUCLEOTIDE SEQUENCE [LARGE SCALE GENOMIC DNA]</scope>
    <source>
        <strain evidence="2 3">JCM 14546</strain>
    </source>
</reference>